<dbReference type="InterPro" id="IPR007197">
    <property type="entry name" value="rSAM"/>
</dbReference>
<dbReference type="InterPro" id="IPR013785">
    <property type="entry name" value="Aldolase_TIM"/>
</dbReference>
<dbReference type="GO" id="GO:0016491">
    <property type="term" value="F:oxidoreductase activity"/>
    <property type="evidence" value="ECO:0007669"/>
    <property type="project" value="InterPro"/>
</dbReference>
<evidence type="ECO:0000313" key="9">
    <source>
        <dbReference type="Proteomes" id="UP000239549"/>
    </source>
</evidence>
<dbReference type="SFLD" id="SFLDG01067">
    <property type="entry name" value="SPASM/twitch_domain_containing"/>
    <property type="match status" value="1"/>
</dbReference>
<keyword evidence="5" id="KW-0411">Iron-sulfur</keyword>
<dbReference type="AlphaFoldDB" id="A0A2L2XE59"/>
<keyword evidence="9" id="KW-1185">Reference proteome</keyword>
<dbReference type="InterPro" id="IPR058240">
    <property type="entry name" value="rSAM_sf"/>
</dbReference>
<comment type="similarity">
    <text evidence="6">Belongs to the radical SAM superfamily. Anaerobic sulfatase-maturating enzyme family.</text>
</comment>
<dbReference type="InterPro" id="IPR023867">
    <property type="entry name" value="Sulphatase_maturase_rSAM"/>
</dbReference>
<reference evidence="9" key="1">
    <citation type="submission" date="2018-02" db="EMBL/GenBank/DDBJ databases">
        <title>Genome sequence of Desulfocucumis palustris strain NAW-5.</title>
        <authorList>
            <person name="Watanabe M."/>
            <person name="Kojima H."/>
            <person name="Fukui M."/>
        </authorList>
    </citation>
    <scope>NUCLEOTIDE SEQUENCE [LARGE SCALE GENOMIC DNA]</scope>
    <source>
        <strain evidence="9">NAW-5</strain>
    </source>
</reference>
<name>A0A2L2XE59_9FIRM</name>
<dbReference type="EMBL" id="BFAV01000149">
    <property type="protein sequence ID" value="GBF34649.1"/>
    <property type="molecule type" value="Genomic_DNA"/>
</dbReference>
<evidence type="ECO:0000313" key="8">
    <source>
        <dbReference type="EMBL" id="GBF34649.1"/>
    </source>
</evidence>
<dbReference type="PANTHER" id="PTHR43273">
    <property type="entry name" value="ANAEROBIC SULFATASE-MATURATING ENZYME HOMOLOG ASLB-RELATED"/>
    <property type="match status" value="1"/>
</dbReference>
<dbReference type="GO" id="GO:0051536">
    <property type="term" value="F:iron-sulfur cluster binding"/>
    <property type="evidence" value="ECO:0007669"/>
    <property type="project" value="UniProtKB-KW"/>
</dbReference>
<keyword evidence="4" id="KW-0408">Iron</keyword>
<dbReference type="Proteomes" id="UP000239549">
    <property type="component" value="Unassembled WGS sequence"/>
</dbReference>
<dbReference type="Pfam" id="PF04055">
    <property type="entry name" value="Radical_SAM"/>
    <property type="match status" value="1"/>
</dbReference>
<evidence type="ECO:0000256" key="4">
    <source>
        <dbReference type="ARBA" id="ARBA00023004"/>
    </source>
</evidence>
<dbReference type="InterPro" id="IPR023885">
    <property type="entry name" value="4Fe4S-binding_SPASM_dom"/>
</dbReference>
<evidence type="ECO:0000256" key="5">
    <source>
        <dbReference type="ARBA" id="ARBA00023014"/>
    </source>
</evidence>
<feature type="domain" description="Radical SAM core" evidence="7">
    <location>
        <begin position="40"/>
        <end position="163"/>
    </location>
</feature>
<keyword evidence="3" id="KW-0479">Metal-binding</keyword>
<evidence type="ECO:0000256" key="2">
    <source>
        <dbReference type="ARBA" id="ARBA00022691"/>
    </source>
</evidence>
<dbReference type="GO" id="GO:0046872">
    <property type="term" value="F:metal ion binding"/>
    <property type="evidence" value="ECO:0007669"/>
    <property type="project" value="UniProtKB-KW"/>
</dbReference>
<proteinExistence type="inferred from homology"/>
<evidence type="ECO:0000259" key="7">
    <source>
        <dbReference type="Pfam" id="PF04055"/>
    </source>
</evidence>
<accession>A0A2L2XE59</accession>
<dbReference type="SUPFAM" id="SSF102114">
    <property type="entry name" value="Radical SAM enzymes"/>
    <property type="match status" value="1"/>
</dbReference>
<dbReference type="PANTHER" id="PTHR43273:SF3">
    <property type="entry name" value="ANAEROBIC SULFATASE-MATURATING ENZYME HOMOLOG ASLB-RELATED"/>
    <property type="match status" value="1"/>
</dbReference>
<organism evidence="8 9">
    <name type="scientific">Desulfocucumis palustris</name>
    <dbReference type="NCBI Taxonomy" id="1898651"/>
    <lineage>
        <taxon>Bacteria</taxon>
        <taxon>Bacillati</taxon>
        <taxon>Bacillota</taxon>
        <taxon>Clostridia</taxon>
        <taxon>Eubacteriales</taxon>
        <taxon>Desulfocucumaceae</taxon>
        <taxon>Desulfocucumis</taxon>
    </lineage>
</organism>
<evidence type="ECO:0000256" key="3">
    <source>
        <dbReference type="ARBA" id="ARBA00022723"/>
    </source>
</evidence>
<evidence type="ECO:0000256" key="6">
    <source>
        <dbReference type="ARBA" id="ARBA00023601"/>
    </source>
</evidence>
<protein>
    <submittedName>
        <fullName evidence="8">Arylsulfatase regulator</fullName>
    </submittedName>
</protein>
<dbReference type="Gene3D" id="3.20.20.70">
    <property type="entry name" value="Aldolase class I"/>
    <property type="match status" value="1"/>
</dbReference>
<evidence type="ECO:0000256" key="1">
    <source>
        <dbReference type="ARBA" id="ARBA00001966"/>
    </source>
</evidence>
<dbReference type="OrthoDB" id="9810775at2"/>
<comment type="caution">
    <text evidence="8">The sequence shown here is derived from an EMBL/GenBank/DDBJ whole genome shotgun (WGS) entry which is preliminary data.</text>
</comment>
<dbReference type="NCBIfam" id="TIGR04085">
    <property type="entry name" value="rSAM_more_4Fe4S"/>
    <property type="match status" value="1"/>
</dbReference>
<dbReference type="CDD" id="cd01335">
    <property type="entry name" value="Radical_SAM"/>
    <property type="match status" value="1"/>
</dbReference>
<gene>
    <name evidence="8" type="ORF">DCCM_3769</name>
</gene>
<keyword evidence="2" id="KW-0949">S-adenosyl-L-methionine</keyword>
<sequence>MRRPTEHAGQLKRMYSIEDGRLKGGDDWEKLPFFWFILFLSYRCTRRCDYCYAFNQAGDNKMEMDENTFSRLLEWIPEVWKVNNVKVNSIGFLGGEPLLRTDRIKKIMDSVYKNTDGMQGALNTNGDLVDSVNWDDLEDIQWITTNVTDISIEELSRRMKVIAERSNVIGQTIVATLDDYNLERVLDITRFGLENGYRLRYQKNIYRELDPEYKKIILKKYHELCDLLENYIIRGYDVHTTFLLDMLIPLWELEYSPYPCGKRIAAIFPDGTIGPCIREHSFKTGTIFDPDPLSKIQCDMFHYDVARPDLPDECRECEAKATCQGGCPHDKLLMTGATSGKSVACDIHKEIIPRLRYLDKLKNDPGMREIRNKALTV</sequence>
<dbReference type="RefSeq" id="WP_104372859.1">
    <property type="nucleotide sequence ID" value="NZ_BFAV01000149.1"/>
</dbReference>
<dbReference type="SFLD" id="SFLDS00029">
    <property type="entry name" value="Radical_SAM"/>
    <property type="match status" value="1"/>
</dbReference>
<comment type="cofactor">
    <cofactor evidence="1">
        <name>[4Fe-4S] cluster</name>
        <dbReference type="ChEBI" id="CHEBI:49883"/>
    </cofactor>
</comment>